<sequence length="140" mass="15399">MSVISALLLFLLFVSFPSCYARHIGAIGRMEPEKNSFLPFENDETKSRGAGDGEGTRKQISTVIKDVDHKTLGNSSLKAKNKKGQQRVMKTSSSGALKAESLISHDVSWHLPHKKRGTEDQPGYNLVDYAPPKTHPGVHN</sequence>
<reference evidence="1 2" key="1">
    <citation type="journal article" date="2021" name="Hortic Res">
        <title>High-quality reference genome and annotation aids understanding of berry development for evergreen blueberry (Vaccinium darrowii).</title>
        <authorList>
            <person name="Yu J."/>
            <person name="Hulse-Kemp A.M."/>
            <person name="Babiker E."/>
            <person name="Staton M."/>
        </authorList>
    </citation>
    <scope>NUCLEOTIDE SEQUENCE [LARGE SCALE GENOMIC DNA]</scope>
    <source>
        <strain evidence="2">cv. NJ 8807/NJ 8810</strain>
        <tissue evidence="1">Young leaf</tissue>
    </source>
</reference>
<dbReference type="Proteomes" id="UP000828048">
    <property type="component" value="Chromosome 12"/>
</dbReference>
<proteinExistence type="predicted"/>
<organism evidence="1 2">
    <name type="scientific">Vaccinium darrowii</name>
    <dbReference type="NCBI Taxonomy" id="229202"/>
    <lineage>
        <taxon>Eukaryota</taxon>
        <taxon>Viridiplantae</taxon>
        <taxon>Streptophyta</taxon>
        <taxon>Embryophyta</taxon>
        <taxon>Tracheophyta</taxon>
        <taxon>Spermatophyta</taxon>
        <taxon>Magnoliopsida</taxon>
        <taxon>eudicotyledons</taxon>
        <taxon>Gunneridae</taxon>
        <taxon>Pentapetalae</taxon>
        <taxon>asterids</taxon>
        <taxon>Ericales</taxon>
        <taxon>Ericaceae</taxon>
        <taxon>Vaccinioideae</taxon>
        <taxon>Vaccinieae</taxon>
        <taxon>Vaccinium</taxon>
    </lineage>
</organism>
<keyword evidence="2" id="KW-1185">Reference proteome</keyword>
<evidence type="ECO:0000313" key="2">
    <source>
        <dbReference type="Proteomes" id="UP000828048"/>
    </source>
</evidence>
<dbReference type="EMBL" id="CM037162">
    <property type="protein sequence ID" value="KAH7863270.1"/>
    <property type="molecule type" value="Genomic_DNA"/>
</dbReference>
<comment type="caution">
    <text evidence="1">The sequence shown here is derived from an EMBL/GenBank/DDBJ whole genome shotgun (WGS) entry which is preliminary data.</text>
</comment>
<gene>
    <name evidence="1" type="ORF">Vadar_015500</name>
</gene>
<evidence type="ECO:0000313" key="1">
    <source>
        <dbReference type="EMBL" id="KAH7863270.1"/>
    </source>
</evidence>
<accession>A0ACB7ZBR7</accession>
<name>A0ACB7ZBR7_9ERIC</name>
<protein>
    <submittedName>
        <fullName evidence="1">Uncharacterized protein</fullName>
    </submittedName>
</protein>